<accession>A0A9X1B872</accession>
<dbReference type="CDD" id="cd02508">
    <property type="entry name" value="ADP_Glucose_PP"/>
    <property type="match status" value="1"/>
</dbReference>
<dbReference type="Proteomes" id="UP001138802">
    <property type="component" value="Unassembled WGS sequence"/>
</dbReference>
<dbReference type="RefSeq" id="WP_200387403.1">
    <property type="nucleotide sequence ID" value="NZ_NRSD01000006.1"/>
</dbReference>
<keyword evidence="3 7" id="KW-0548">Nucleotidyltransferase</keyword>
<evidence type="ECO:0000313" key="7">
    <source>
        <dbReference type="EMBL" id="MBK1644599.1"/>
    </source>
</evidence>
<dbReference type="InterPro" id="IPR056818">
    <property type="entry name" value="GlmU/GlgC-like_hexapep"/>
</dbReference>
<dbReference type="Gene3D" id="2.160.10.10">
    <property type="entry name" value="Hexapeptide repeat proteins"/>
    <property type="match status" value="1"/>
</dbReference>
<dbReference type="PANTHER" id="PTHR43523:SF2">
    <property type="entry name" value="GLUCOSE-1-PHOSPHATE ADENYLYLTRANSFERASE"/>
    <property type="match status" value="1"/>
</dbReference>
<protein>
    <submittedName>
        <fullName evidence="7">Glucose-1-phosphate adenylyltransferase</fullName>
        <ecNumber evidence="7">2.7.7.27</ecNumber>
    </submittedName>
</protein>
<dbReference type="InterPro" id="IPR029044">
    <property type="entry name" value="Nucleotide-diphossugar_trans"/>
</dbReference>
<evidence type="ECO:0000256" key="1">
    <source>
        <dbReference type="ARBA" id="ARBA00010443"/>
    </source>
</evidence>
<keyword evidence="4" id="KW-0320">Glycogen biosynthesis</keyword>
<organism evidence="7 8">
    <name type="scientific">Thiocapsa imhoffii</name>
    <dbReference type="NCBI Taxonomy" id="382777"/>
    <lineage>
        <taxon>Bacteria</taxon>
        <taxon>Pseudomonadati</taxon>
        <taxon>Pseudomonadota</taxon>
        <taxon>Gammaproteobacteria</taxon>
        <taxon>Chromatiales</taxon>
        <taxon>Chromatiaceae</taxon>
        <taxon>Thiocapsa</taxon>
    </lineage>
</organism>
<dbReference type="SUPFAM" id="SSF51161">
    <property type="entry name" value="Trimeric LpxA-like enzymes"/>
    <property type="match status" value="1"/>
</dbReference>
<dbReference type="SUPFAM" id="SSF53448">
    <property type="entry name" value="Nucleotide-diphospho-sugar transferases"/>
    <property type="match status" value="1"/>
</dbReference>
<dbReference type="GO" id="GO:0005978">
    <property type="term" value="P:glycogen biosynthetic process"/>
    <property type="evidence" value="ECO:0007669"/>
    <property type="project" value="UniProtKB-KW"/>
</dbReference>
<feature type="domain" description="Nucleotidyl transferase" evidence="5">
    <location>
        <begin position="19"/>
        <end position="292"/>
    </location>
</feature>
<comment type="caution">
    <text evidence="7">The sequence shown here is derived from an EMBL/GenBank/DDBJ whole genome shotgun (WGS) entry which is preliminary data.</text>
</comment>
<evidence type="ECO:0000256" key="2">
    <source>
        <dbReference type="ARBA" id="ARBA00022679"/>
    </source>
</evidence>
<dbReference type="Pfam" id="PF24894">
    <property type="entry name" value="Hexapep_GlmU"/>
    <property type="match status" value="1"/>
</dbReference>
<feature type="domain" description="Glucose-1-phosphate adenylyltransferase/Bifunctional protein GlmU-like C-terminal hexapeptide" evidence="6">
    <location>
        <begin position="315"/>
        <end position="419"/>
    </location>
</feature>
<comment type="similarity">
    <text evidence="1">Belongs to the bacterial/plant glucose-1-phosphate adenylyltransferase family.</text>
</comment>
<reference evidence="7 8" key="1">
    <citation type="journal article" date="2020" name="Microorganisms">
        <title>Osmotic Adaptation and Compatible Solute Biosynthesis of Phototrophic Bacteria as Revealed from Genome Analyses.</title>
        <authorList>
            <person name="Imhoff J.F."/>
            <person name="Rahn T."/>
            <person name="Kunzel S."/>
            <person name="Keller A."/>
            <person name="Neulinger S.C."/>
        </authorList>
    </citation>
    <scope>NUCLEOTIDE SEQUENCE [LARGE SCALE GENOMIC DNA]</scope>
    <source>
        <strain evidence="7 8">DSM 21303</strain>
    </source>
</reference>
<evidence type="ECO:0000313" key="8">
    <source>
        <dbReference type="Proteomes" id="UP001138802"/>
    </source>
</evidence>
<evidence type="ECO:0000256" key="3">
    <source>
        <dbReference type="ARBA" id="ARBA00022695"/>
    </source>
</evidence>
<sequence length="428" mass="47154">MSKETLILILAIDRGVGSAPLTEHRTKAAVPFGGKYRVIDFTLANCLHSGLRQVLVLTQYKSHSLHKHLRDGWSIFNPELREFITPVPPQMRESQDWYAGPFDAIRQNRYLIERSQAERILILDGGVVYRMDYAELVQAHADSGAAVTVAVRAVRGAGSGTQAGVELGEREHILGFRPPVGDPGGSGSRFGVRAEMDLEDDEQPEQFETMGVFVFDRRFLIEEMTRYDQRRQAAGGTLPDTDLALDVVAPLTSLHQVQAYRFGQARGRVTPDRYWCDLASVDAYYQANMGLLRAEPPLDLYQAEWTIHTHQGQYPPARTVPGTRSGNEGIFVNSMLAAGTVISGGGVNHSILFPRVRVNDGAIVEASILFTGVVVGEGAHLRNCIVEKGVEIPRGMRIGFDLKADRERFCVSPQGVVVVTKIDQQASG</sequence>
<evidence type="ECO:0000256" key="4">
    <source>
        <dbReference type="ARBA" id="ARBA00023056"/>
    </source>
</evidence>
<dbReference type="InterPro" id="IPR011831">
    <property type="entry name" value="ADP-Glc_PPase"/>
</dbReference>
<keyword evidence="8" id="KW-1185">Reference proteome</keyword>
<evidence type="ECO:0000259" key="5">
    <source>
        <dbReference type="Pfam" id="PF00483"/>
    </source>
</evidence>
<name>A0A9X1B872_9GAMM</name>
<dbReference type="PANTHER" id="PTHR43523">
    <property type="entry name" value="GLUCOSE-1-PHOSPHATE ADENYLYLTRANSFERASE-RELATED"/>
    <property type="match status" value="1"/>
</dbReference>
<dbReference type="GO" id="GO:0008878">
    <property type="term" value="F:glucose-1-phosphate adenylyltransferase activity"/>
    <property type="evidence" value="ECO:0007669"/>
    <property type="project" value="UniProtKB-EC"/>
</dbReference>
<dbReference type="EMBL" id="NRSD01000006">
    <property type="protein sequence ID" value="MBK1644599.1"/>
    <property type="molecule type" value="Genomic_DNA"/>
</dbReference>
<dbReference type="CDD" id="cd04651">
    <property type="entry name" value="LbH_G1P_AT_C"/>
    <property type="match status" value="1"/>
</dbReference>
<dbReference type="AlphaFoldDB" id="A0A9X1B872"/>
<dbReference type="EC" id="2.7.7.27" evidence="7"/>
<keyword evidence="2 7" id="KW-0808">Transferase</keyword>
<dbReference type="Gene3D" id="3.90.550.10">
    <property type="entry name" value="Spore Coat Polysaccharide Biosynthesis Protein SpsA, Chain A"/>
    <property type="match status" value="1"/>
</dbReference>
<evidence type="ECO:0000259" key="6">
    <source>
        <dbReference type="Pfam" id="PF24894"/>
    </source>
</evidence>
<gene>
    <name evidence="7" type="primary">glgC</name>
    <name evidence="7" type="ORF">CKO25_08040</name>
</gene>
<proteinExistence type="inferred from homology"/>
<dbReference type="InterPro" id="IPR011004">
    <property type="entry name" value="Trimer_LpxA-like_sf"/>
</dbReference>
<dbReference type="Pfam" id="PF00483">
    <property type="entry name" value="NTP_transferase"/>
    <property type="match status" value="1"/>
</dbReference>
<dbReference type="InterPro" id="IPR005835">
    <property type="entry name" value="NTP_transferase_dom"/>
</dbReference>